<proteinExistence type="predicted"/>
<gene>
    <name evidence="3" type="ordered locus">Deba_1950</name>
</gene>
<name>E1QL50_DESB2</name>
<dbReference type="GO" id="GO:0003700">
    <property type="term" value="F:DNA-binding transcription factor activity"/>
    <property type="evidence" value="ECO:0007669"/>
    <property type="project" value="TreeGrafter"/>
</dbReference>
<protein>
    <submittedName>
        <fullName evidence="3">Transcriptional regulator, XRE family</fullName>
    </submittedName>
</protein>
<evidence type="ECO:0000259" key="2">
    <source>
        <dbReference type="PROSITE" id="PS50943"/>
    </source>
</evidence>
<dbReference type="PROSITE" id="PS50943">
    <property type="entry name" value="HTH_CROC1"/>
    <property type="match status" value="1"/>
</dbReference>
<dbReference type="InterPro" id="IPR014710">
    <property type="entry name" value="RmlC-like_jellyroll"/>
</dbReference>
<keyword evidence="4" id="KW-1185">Reference proteome</keyword>
<dbReference type="AlphaFoldDB" id="E1QL50"/>
<dbReference type="Pfam" id="PF07883">
    <property type="entry name" value="Cupin_2"/>
    <property type="match status" value="1"/>
</dbReference>
<dbReference type="GO" id="GO:0005829">
    <property type="term" value="C:cytosol"/>
    <property type="evidence" value="ECO:0007669"/>
    <property type="project" value="TreeGrafter"/>
</dbReference>
<dbReference type="SUPFAM" id="SSF47413">
    <property type="entry name" value="lambda repressor-like DNA-binding domains"/>
    <property type="match status" value="1"/>
</dbReference>
<dbReference type="PANTHER" id="PTHR46797:SF19">
    <property type="entry name" value="BLL2473 PROTEIN"/>
    <property type="match status" value="1"/>
</dbReference>
<dbReference type="eggNOG" id="COG0662">
    <property type="taxonomic scope" value="Bacteria"/>
</dbReference>
<dbReference type="eggNOG" id="COG1396">
    <property type="taxonomic scope" value="Bacteria"/>
</dbReference>
<dbReference type="PANTHER" id="PTHR46797">
    <property type="entry name" value="HTH-TYPE TRANSCRIPTIONAL REGULATOR"/>
    <property type="match status" value="1"/>
</dbReference>
<feature type="domain" description="HTH cro/C1-type" evidence="2">
    <location>
        <begin position="51"/>
        <end position="105"/>
    </location>
</feature>
<dbReference type="EMBL" id="CP002085">
    <property type="protein sequence ID" value="ADK85315.1"/>
    <property type="molecule type" value="Genomic_DNA"/>
</dbReference>
<evidence type="ECO:0000313" key="3">
    <source>
        <dbReference type="EMBL" id="ADK85315.1"/>
    </source>
</evidence>
<dbReference type="RefSeq" id="WP_013258756.1">
    <property type="nucleotide sequence ID" value="NC_014365.1"/>
</dbReference>
<dbReference type="KEGG" id="dbr:Deba_1950"/>
<dbReference type="InterPro" id="IPR010982">
    <property type="entry name" value="Lambda_DNA-bd_dom_sf"/>
</dbReference>
<evidence type="ECO:0000313" key="4">
    <source>
        <dbReference type="Proteomes" id="UP000009047"/>
    </source>
</evidence>
<dbReference type="InterPro" id="IPR050807">
    <property type="entry name" value="TransReg_Diox_bact_type"/>
</dbReference>
<dbReference type="SMART" id="SM00530">
    <property type="entry name" value="HTH_XRE"/>
    <property type="match status" value="1"/>
</dbReference>
<dbReference type="Pfam" id="PF13560">
    <property type="entry name" value="HTH_31"/>
    <property type="match status" value="1"/>
</dbReference>
<dbReference type="SUPFAM" id="SSF51182">
    <property type="entry name" value="RmlC-like cupins"/>
    <property type="match status" value="1"/>
</dbReference>
<sequence length="228" mass="24168">MDPKDNRESAVIDEQCAPSRAGGQEEFLRGVEKVAGLGVSQVDDAPLARRIQALRQAGGLDLADVSQRTGLSEGELTAIEEGRLSPPLGVLMKLAKALGSEMGTLIAGGAQAAHAVVRASQRQPISRRAGDADTSYGYSYEHLAAAKANRAMEPFVVTLHPHAEAKPASQHDGQEFIFVLEGSMEAVVGEVREVLEPGDSIYYDSGAPHYVRALGDQPARILAVLTSK</sequence>
<keyword evidence="1" id="KW-0238">DNA-binding</keyword>
<organism evidence="3 4">
    <name type="scientific">Desulfarculus baarsii (strain ATCC 33931 / DSM 2075 / LMG 7858 / VKM B-1802 / 2st14)</name>
    <dbReference type="NCBI Taxonomy" id="644282"/>
    <lineage>
        <taxon>Bacteria</taxon>
        <taxon>Pseudomonadati</taxon>
        <taxon>Thermodesulfobacteriota</taxon>
        <taxon>Desulfarculia</taxon>
        <taxon>Desulfarculales</taxon>
        <taxon>Desulfarculaceae</taxon>
        <taxon>Desulfarculus</taxon>
    </lineage>
</organism>
<dbReference type="InterPro" id="IPR001387">
    <property type="entry name" value="Cro/C1-type_HTH"/>
</dbReference>
<dbReference type="InterPro" id="IPR013096">
    <property type="entry name" value="Cupin_2"/>
</dbReference>
<accession>E1QL50</accession>
<dbReference type="Gene3D" id="1.10.260.40">
    <property type="entry name" value="lambda repressor-like DNA-binding domains"/>
    <property type="match status" value="1"/>
</dbReference>
<dbReference type="HOGENOM" id="CLU_085376_3_2_7"/>
<dbReference type="STRING" id="644282.Deba_1950"/>
<dbReference type="Gene3D" id="2.60.120.10">
    <property type="entry name" value="Jelly Rolls"/>
    <property type="match status" value="1"/>
</dbReference>
<dbReference type="InterPro" id="IPR011051">
    <property type="entry name" value="RmlC_Cupin_sf"/>
</dbReference>
<reference evidence="3 4" key="1">
    <citation type="journal article" date="2010" name="Stand. Genomic Sci.">
        <title>Complete genome sequence of Desulfarculus baarsii type strain (2st14).</title>
        <authorList>
            <person name="Sun H."/>
            <person name="Spring S."/>
            <person name="Lapidus A."/>
            <person name="Davenport K."/>
            <person name="Del Rio T.G."/>
            <person name="Tice H."/>
            <person name="Nolan M."/>
            <person name="Copeland A."/>
            <person name="Cheng J.F."/>
            <person name="Lucas S."/>
            <person name="Tapia R."/>
            <person name="Goodwin L."/>
            <person name="Pitluck S."/>
            <person name="Ivanova N."/>
            <person name="Pagani I."/>
            <person name="Mavromatis K."/>
            <person name="Ovchinnikova G."/>
            <person name="Pati A."/>
            <person name="Chen A."/>
            <person name="Palaniappan K."/>
            <person name="Hauser L."/>
            <person name="Chang Y.J."/>
            <person name="Jeffries C.D."/>
            <person name="Detter J.C."/>
            <person name="Han C."/>
            <person name="Rohde M."/>
            <person name="Brambilla E."/>
            <person name="Goker M."/>
            <person name="Woyke T."/>
            <person name="Bristow J."/>
            <person name="Eisen J.A."/>
            <person name="Markowitz V."/>
            <person name="Hugenholtz P."/>
            <person name="Kyrpides N.C."/>
            <person name="Klenk H.P."/>
            <person name="Land M."/>
        </authorList>
    </citation>
    <scope>NUCLEOTIDE SEQUENCE [LARGE SCALE GENOMIC DNA]</scope>
    <source>
        <strain evidence="4">ATCC 33931 / DSM 2075 / LMG 7858 / VKM B-1802 / 2st14</strain>
    </source>
</reference>
<dbReference type="CDD" id="cd00093">
    <property type="entry name" value="HTH_XRE"/>
    <property type="match status" value="1"/>
</dbReference>
<dbReference type="Proteomes" id="UP000009047">
    <property type="component" value="Chromosome"/>
</dbReference>
<dbReference type="CDD" id="cd02209">
    <property type="entry name" value="cupin_XRE_C"/>
    <property type="match status" value="1"/>
</dbReference>
<dbReference type="GO" id="GO:0003677">
    <property type="term" value="F:DNA binding"/>
    <property type="evidence" value="ECO:0007669"/>
    <property type="project" value="UniProtKB-KW"/>
</dbReference>
<dbReference type="OrthoDB" id="5343295at2"/>
<evidence type="ECO:0000256" key="1">
    <source>
        <dbReference type="ARBA" id="ARBA00023125"/>
    </source>
</evidence>